<gene>
    <name evidence="1" type="ORF">L596_013961</name>
</gene>
<dbReference type="AlphaFoldDB" id="A0A4U5NAR6"/>
<evidence type="ECO:0000313" key="2">
    <source>
        <dbReference type="Proteomes" id="UP000298663"/>
    </source>
</evidence>
<protein>
    <submittedName>
        <fullName evidence="1">Uncharacterized protein</fullName>
    </submittedName>
</protein>
<sequence>MVKVNWSDAHVIDVLDRFIDRKITKHEATAEINDQQGTSIVVATMQSHACTRRRIRESRARRQAVFQVPPRVVHIAPHQQAPRLGQGITYPPTAQMDSQQINAAWESFINHWRQSMSHLQAQVNSANELIDGIDRWRAEQVALGYQGQRAIEF</sequence>
<name>A0A4U5NAR6_STECR</name>
<keyword evidence="2" id="KW-1185">Reference proteome</keyword>
<reference evidence="1 2" key="2">
    <citation type="journal article" date="2019" name="G3 (Bethesda)">
        <title>Hybrid Assembly of the Genome of the Entomopathogenic Nematode Steinernema carpocapsae Identifies the X-Chromosome.</title>
        <authorList>
            <person name="Serra L."/>
            <person name="Macchietto M."/>
            <person name="Macias-Munoz A."/>
            <person name="McGill C.J."/>
            <person name="Rodriguez I.M."/>
            <person name="Rodriguez B."/>
            <person name="Murad R."/>
            <person name="Mortazavi A."/>
        </authorList>
    </citation>
    <scope>NUCLEOTIDE SEQUENCE [LARGE SCALE GENOMIC DNA]</scope>
    <source>
        <strain evidence="1 2">ALL</strain>
    </source>
</reference>
<comment type="caution">
    <text evidence="1">The sequence shown here is derived from an EMBL/GenBank/DDBJ whole genome shotgun (WGS) entry which is preliminary data.</text>
</comment>
<dbReference type="Proteomes" id="UP000298663">
    <property type="component" value="Unassembled WGS sequence"/>
</dbReference>
<accession>A0A4U5NAR6</accession>
<evidence type="ECO:0000313" key="1">
    <source>
        <dbReference type="EMBL" id="TKR79794.1"/>
    </source>
</evidence>
<proteinExistence type="predicted"/>
<organism evidence="1 2">
    <name type="scientific">Steinernema carpocapsae</name>
    <name type="common">Entomopathogenic nematode</name>
    <dbReference type="NCBI Taxonomy" id="34508"/>
    <lineage>
        <taxon>Eukaryota</taxon>
        <taxon>Metazoa</taxon>
        <taxon>Ecdysozoa</taxon>
        <taxon>Nematoda</taxon>
        <taxon>Chromadorea</taxon>
        <taxon>Rhabditida</taxon>
        <taxon>Tylenchina</taxon>
        <taxon>Panagrolaimomorpha</taxon>
        <taxon>Strongyloidoidea</taxon>
        <taxon>Steinernematidae</taxon>
        <taxon>Steinernema</taxon>
    </lineage>
</organism>
<dbReference type="EMBL" id="AZBU02000004">
    <property type="protein sequence ID" value="TKR79794.1"/>
    <property type="molecule type" value="Genomic_DNA"/>
</dbReference>
<reference evidence="1 2" key="1">
    <citation type="journal article" date="2015" name="Genome Biol.">
        <title>Comparative genomics of Steinernema reveals deeply conserved gene regulatory networks.</title>
        <authorList>
            <person name="Dillman A.R."/>
            <person name="Macchietto M."/>
            <person name="Porter C.F."/>
            <person name="Rogers A."/>
            <person name="Williams B."/>
            <person name="Antoshechkin I."/>
            <person name="Lee M.M."/>
            <person name="Goodwin Z."/>
            <person name="Lu X."/>
            <person name="Lewis E.E."/>
            <person name="Goodrich-Blair H."/>
            <person name="Stock S.P."/>
            <person name="Adams B.J."/>
            <person name="Sternberg P.W."/>
            <person name="Mortazavi A."/>
        </authorList>
    </citation>
    <scope>NUCLEOTIDE SEQUENCE [LARGE SCALE GENOMIC DNA]</scope>
    <source>
        <strain evidence="1 2">ALL</strain>
    </source>
</reference>